<name>A0ABV9CGS4_9ACTN</name>
<dbReference type="EMBL" id="JBHSFP010000009">
    <property type="protein sequence ID" value="MFC4532370.1"/>
    <property type="molecule type" value="Genomic_DNA"/>
</dbReference>
<reference evidence="2" key="1">
    <citation type="journal article" date="2019" name="Int. J. Syst. Evol. Microbiol.">
        <title>The Global Catalogue of Microorganisms (GCM) 10K type strain sequencing project: providing services to taxonomists for standard genome sequencing and annotation.</title>
        <authorList>
            <consortium name="The Broad Institute Genomics Platform"/>
            <consortium name="The Broad Institute Genome Sequencing Center for Infectious Disease"/>
            <person name="Wu L."/>
            <person name="Ma J."/>
        </authorList>
    </citation>
    <scope>NUCLEOTIDE SEQUENCE [LARGE SCALE GENOMIC DNA]</scope>
    <source>
        <strain evidence="2">CGMCC 4.7132</strain>
    </source>
</reference>
<sequence length="94" mass="10720">MRTGRHARGRTGERRAVPRRDWEAEARAAARMLDAVEPAWSIFYGVWSRRYFAIATWRAAEPTMVGARSLGDLRRLMREAELADIARTATFVAV</sequence>
<keyword evidence="2" id="KW-1185">Reference proteome</keyword>
<protein>
    <submittedName>
        <fullName evidence="1">Uncharacterized protein</fullName>
    </submittedName>
</protein>
<proteinExistence type="predicted"/>
<dbReference type="RefSeq" id="WP_380841161.1">
    <property type="nucleotide sequence ID" value="NZ_JBHSFP010000009.1"/>
</dbReference>
<evidence type="ECO:0000313" key="1">
    <source>
        <dbReference type="EMBL" id="MFC4532370.1"/>
    </source>
</evidence>
<accession>A0ABV9CGS4</accession>
<organism evidence="1 2">
    <name type="scientific">Sphaerisporangium dianthi</name>
    <dbReference type="NCBI Taxonomy" id="1436120"/>
    <lineage>
        <taxon>Bacteria</taxon>
        <taxon>Bacillati</taxon>
        <taxon>Actinomycetota</taxon>
        <taxon>Actinomycetes</taxon>
        <taxon>Streptosporangiales</taxon>
        <taxon>Streptosporangiaceae</taxon>
        <taxon>Sphaerisporangium</taxon>
    </lineage>
</organism>
<gene>
    <name evidence="1" type="ORF">ACFO60_16475</name>
</gene>
<comment type="caution">
    <text evidence="1">The sequence shown here is derived from an EMBL/GenBank/DDBJ whole genome shotgun (WGS) entry which is preliminary data.</text>
</comment>
<dbReference type="Proteomes" id="UP001596004">
    <property type="component" value="Unassembled WGS sequence"/>
</dbReference>
<evidence type="ECO:0000313" key="2">
    <source>
        <dbReference type="Proteomes" id="UP001596004"/>
    </source>
</evidence>